<dbReference type="Pfam" id="PF16089">
    <property type="entry name" value="DUF4818"/>
    <property type="match status" value="1"/>
</dbReference>
<dbReference type="AlphaFoldDB" id="A0A1B0A138"/>
<reference evidence="2" key="2">
    <citation type="submission" date="2020-05" db="UniProtKB">
        <authorList>
            <consortium name="EnsemblMetazoa"/>
        </authorList>
    </citation>
    <scope>IDENTIFICATION</scope>
    <source>
        <strain evidence="2">IAEA</strain>
    </source>
</reference>
<dbReference type="InterPro" id="IPR032145">
    <property type="entry name" value="DUF4818"/>
</dbReference>
<protein>
    <submittedName>
        <fullName evidence="2">Uncharacterized protein</fullName>
    </submittedName>
</protein>
<evidence type="ECO:0000313" key="3">
    <source>
        <dbReference type="Proteomes" id="UP000092445"/>
    </source>
</evidence>
<dbReference type="EnsemblMetazoa" id="GPAI031270-RA">
    <property type="protein sequence ID" value="GPAI031270-PA"/>
    <property type="gene ID" value="GPAI031270"/>
</dbReference>
<evidence type="ECO:0000256" key="1">
    <source>
        <dbReference type="SAM" id="Phobius"/>
    </source>
</evidence>
<proteinExistence type="predicted"/>
<feature type="transmembrane region" description="Helical" evidence="1">
    <location>
        <begin position="34"/>
        <end position="55"/>
    </location>
</feature>
<keyword evidence="1" id="KW-0472">Membrane</keyword>
<organism evidence="2 3">
    <name type="scientific">Glossina pallidipes</name>
    <name type="common">Tsetse fly</name>
    <dbReference type="NCBI Taxonomy" id="7398"/>
    <lineage>
        <taxon>Eukaryota</taxon>
        <taxon>Metazoa</taxon>
        <taxon>Ecdysozoa</taxon>
        <taxon>Arthropoda</taxon>
        <taxon>Hexapoda</taxon>
        <taxon>Insecta</taxon>
        <taxon>Pterygota</taxon>
        <taxon>Neoptera</taxon>
        <taxon>Endopterygota</taxon>
        <taxon>Diptera</taxon>
        <taxon>Brachycera</taxon>
        <taxon>Muscomorpha</taxon>
        <taxon>Hippoboscoidea</taxon>
        <taxon>Glossinidae</taxon>
        <taxon>Glossina</taxon>
    </lineage>
</organism>
<feature type="transmembrane region" description="Helical" evidence="1">
    <location>
        <begin position="111"/>
        <end position="135"/>
    </location>
</feature>
<dbReference type="Proteomes" id="UP000092445">
    <property type="component" value="Unassembled WGS sequence"/>
</dbReference>
<name>A0A1B0A138_GLOPL</name>
<reference evidence="3" key="1">
    <citation type="submission" date="2014-03" db="EMBL/GenBank/DDBJ databases">
        <authorList>
            <person name="Aksoy S."/>
            <person name="Warren W."/>
            <person name="Wilson R.K."/>
        </authorList>
    </citation>
    <scope>NUCLEOTIDE SEQUENCE [LARGE SCALE GENOMIC DNA]</scope>
    <source>
        <strain evidence="3">IAEA</strain>
    </source>
</reference>
<dbReference type="VEuPathDB" id="VectorBase:GPAI031270"/>
<accession>A0A1B0A138</accession>
<evidence type="ECO:0000313" key="2">
    <source>
        <dbReference type="EnsemblMetazoa" id="GPAI031270-PA"/>
    </source>
</evidence>
<keyword evidence="3" id="KW-1185">Reference proteome</keyword>
<sequence length="171" mass="19480">MALSIIIVAIVHGLLHLSDFIKPDTECLSTDPTLASWLFVIAVFQILRSDCLYLVHYMPLPPILRTIIEIIIALLLTEFGVVFVWYKIENLTCYLTKSLLIGLDTKAYIEYGYYILGAATTLVCLAFLIVVNGVCRTGKDFICNRKRELREDDLSDDEDLAEYINSLNFYE</sequence>
<feature type="transmembrane region" description="Helical" evidence="1">
    <location>
        <begin position="67"/>
        <end position="86"/>
    </location>
</feature>
<keyword evidence="1" id="KW-1133">Transmembrane helix</keyword>
<keyword evidence="1" id="KW-0812">Transmembrane</keyword>